<accession>A0A930UEC9</accession>
<proteinExistence type="predicted"/>
<organism evidence="2 3">
    <name type="scientific">Flavobacterium soyangense</name>
    <dbReference type="NCBI Taxonomy" id="2023265"/>
    <lineage>
        <taxon>Bacteria</taxon>
        <taxon>Pseudomonadati</taxon>
        <taxon>Bacteroidota</taxon>
        <taxon>Flavobacteriia</taxon>
        <taxon>Flavobacteriales</taxon>
        <taxon>Flavobacteriaceae</taxon>
        <taxon>Flavobacterium</taxon>
    </lineage>
</organism>
<dbReference type="Proteomes" id="UP000646211">
    <property type="component" value="Unassembled WGS sequence"/>
</dbReference>
<keyword evidence="3" id="KW-1185">Reference proteome</keyword>
<keyword evidence="1" id="KW-0812">Transmembrane</keyword>
<gene>
    <name evidence="2" type="ORF">IR213_14920</name>
</gene>
<protein>
    <submittedName>
        <fullName evidence="2">Uncharacterized protein</fullName>
    </submittedName>
</protein>
<evidence type="ECO:0000256" key="1">
    <source>
        <dbReference type="SAM" id="Phobius"/>
    </source>
</evidence>
<sequence length="49" mass="5378">MGNFQLLSFSSVELSCCFAALVILPKSFILVFMNPIAKMEDVVVIVPNT</sequence>
<dbReference type="RefSeq" id="WP_194313101.1">
    <property type="nucleotide sequence ID" value="NZ_JADHEC010000048.1"/>
</dbReference>
<comment type="caution">
    <text evidence="2">The sequence shown here is derived from an EMBL/GenBank/DDBJ whole genome shotgun (WGS) entry which is preliminary data.</text>
</comment>
<feature type="transmembrane region" description="Helical" evidence="1">
    <location>
        <begin position="6"/>
        <end position="24"/>
    </location>
</feature>
<evidence type="ECO:0000313" key="2">
    <source>
        <dbReference type="EMBL" id="MBF2709869.1"/>
    </source>
</evidence>
<dbReference type="EMBL" id="JADHEC010000048">
    <property type="protein sequence ID" value="MBF2709869.1"/>
    <property type="molecule type" value="Genomic_DNA"/>
</dbReference>
<keyword evidence="1" id="KW-1133">Transmembrane helix</keyword>
<name>A0A930UEC9_9FLAO</name>
<dbReference type="AlphaFoldDB" id="A0A930UEC9"/>
<reference evidence="2" key="1">
    <citation type="submission" date="2020-11" db="EMBL/GenBank/DDBJ databases">
        <title>Genome of Flavobacterium soyangense.</title>
        <authorList>
            <person name="Liu Q."/>
            <person name="Xin Y.-H."/>
        </authorList>
    </citation>
    <scope>NUCLEOTIDE SEQUENCE</scope>
    <source>
        <strain evidence="2">CGMCC 1.13493</strain>
    </source>
</reference>
<keyword evidence="1" id="KW-0472">Membrane</keyword>
<evidence type="ECO:0000313" key="3">
    <source>
        <dbReference type="Proteomes" id="UP000646211"/>
    </source>
</evidence>